<sequence>MAPPDAPAPRLEHHTLERYENVWFGIAVVLSVLLFVSAIASFLSGTYTVIEGTGGGGHHITGVDNGRLDPRNLAATPFAEPGLRENADGTLEAFVVARAFAFQPAAMRVPAGRPVTIHITSADVMHGYQVEGTNINATAIPGQVASFTTTFRRPGTLSLICNEYCGTGHHNMINTVVVEAPETQAGPQDGTQP</sequence>
<dbReference type="InterPro" id="IPR001505">
    <property type="entry name" value="Copper_CuA"/>
</dbReference>
<evidence type="ECO:0000313" key="7">
    <source>
        <dbReference type="Proteomes" id="UP001302059"/>
    </source>
</evidence>
<keyword evidence="3" id="KW-0186">Copper</keyword>
<evidence type="ECO:0000256" key="2">
    <source>
        <dbReference type="ARBA" id="ARBA00022723"/>
    </source>
</evidence>
<organism evidence="6 7">
    <name type="scientific">Deinococcus rhizophilus</name>
    <dbReference type="NCBI Taxonomy" id="3049544"/>
    <lineage>
        <taxon>Bacteria</taxon>
        <taxon>Thermotogati</taxon>
        <taxon>Deinococcota</taxon>
        <taxon>Deinococci</taxon>
        <taxon>Deinococcales</taxon>
        <taxon>Deinococcaceae</taxon>
        <taxon>Deinococcus</taxon>
    </lineage>
</organism>
<feature type="transmembrane region" description="Helical" evidence="4">
    <location>
        <begin position="22"/>
        <end position="43"/>
    </location>
</feature>
<dbReference type="InterPro" id="IPR034214">
    <property type="entry name" value="Ba3_CcO_II_C"/>
</dbReference>
<evidence type="ECO:0000256" key="4">
    <source>
        <dbReference type="SAM" id="Phobius"/>
    </source>
</evidence>
<keyword evidence="4" id="KW-1133">Transmembrane helix</keyword>
<dbReference type="SUPFAM" id="SSF49503">
    <property type="entry name" value="Cupredoxins"/>
    <property type="match status" value="1"/>
</dbReference>
<dbReference type="PROSITE" id="PS50857">
    <property type="entry name" value="COX2_CUA"/>
    <property type="match status" value="1"/>
</dbReference>
<evidence type="ECO:0000259" key="5">
    <source>
        <dbReference type="PROSITE" id="PS50857"/>
    </source>
</evidence>
<reference evidence="6 7" key="1">
    <citation type="submission" date="2023-05" db="EMBL/GenBank/DDBJ databases">
        <authorList>
            <person name="Gao F."/>
        </authorList>
    </citation>
    <scope>NUCLEOTIDE SEQUENCE [LARGE SCALE GENOMIC DNA]</scope>
    <source>
        <strain evidence="6 7">MIMF12</strain>
    </source>
</reference>
<dbReference type="PROSITE" id="PS00078">
    <property type="entry name" value="COX2"/>
    <property type="match status" value="1"/>
</dbReference>
<evidence type="ECO:0000313" key="6">
    <source>
        <dbReference type="EMBL" id="MDL2342934.1"/>
    </source>
</evidence>
<gene>
    <name evidence="6" type="ORF">QOL99_02095</name>
</gene>
<accession>A0ABT7JGX6</accession>
<evidence type="ECO:0000256" key="1">
    <source>
        <dbReference type="ARBA" id="ARBA00004196"/>
    </source>
</evidence>
<dbReference type="PANTHER" id="PTHR42838:SF2">
    <property type="entry name" value="NITROUS-OXIDE REDUCTASE"/>
    <property type="match status" value="1"/>
</dbReference>
<keyword evidence="2" id="KW-0479">Metal-binding</keyword>
<dbReference type="Proteomes" id="UP001302059">
    <property type="component" value="Unassembled WGS sequence"/>
</dbReference>
<keyword evidence="7" id="KW-1185">Reference proteome</keyword>
<comment type="caution">
    <text evidence="6">The sequence shown here is derived from an EMBL/GenBank/DDBJ whole genome shotgun (WGS) entry which is preliminary data.</text>
</comment>
<protein>
    <submittedName>
        <fullName evidence="6">Cytochrome c oxidase subunit II</fullName>
    </submittedName>
</protein>
<name>A0ABT7JGX6_9DEIO</name>
<dbReference type="PANTHER" id="PTHR42838">
    <property type="entry name" value="CYTOCHROME C OXIDASE SUBUNIT II"/>
    <property type="match status" value="1"/>
</dbReference>
<proteinExistence type="predicted"/>
<keyword evidence="4" id="KW-0472">Membrane</keyword>
<feature type="domain" description="Cytochrome oxidase subunit II copper A binding" evidence="5">
    <location>
        <begin position="86"/>
        <end position="193"/>
    </location>
</feature>
<dbReference type="CDD" id="cd13913">
    <property type="entry name" value="ba3_CcO_II_C"/>
    <property type="match status" value="1"/>
</dbReference>
<dbReference type="RefSeq" id="WP_285520963.1">
    <property type="nucleotide sequence ID" value="NZ_JASNGB010000008.1"/>
</dbReference>
<dbReference type="Pfam" id="PF00116">
    <property type="entry name" value="COX2"/>
    <property type="match status" value="1"/>
</dbReference>
<dbReference type="InterPro" id="IPR051403">
    <property type="entry name" value="NosZ/Cyto_c_oxidase_sub2"/>
</dbReference>
<evidence type="ECO:0000256" key="3">
    <source>
        <dbReference type="ARBA" id="ARBA00023008"/>
    </source>
</evidence>
<keyword evidence="4" id="KW-0812">Transmembrane</keyword>
<dbReference type="Gene3D" id="2.60.40.420">
    <property type="entry name" value="Cupredoxins - blue copper proteins"/>
    <property type="match status" value="1"/>
</dbReference>
<dbReference type="EMBL" id="JASNGB010000008">
    <property type="protein sequence ID" value="MDL2342934.1"/>
    <property type="molecule type" value="Genomic_DNA"/>
</dbReference>
<dbReference type="InterPro" id="IPR002429">
    <property type="entry name" value="CcO_II-like_C"/>
</dbReference>
<comment type="subcellular location">
    <subcellularLocation>
        <location evidence="1">Cell envelope</location>
    </subcellularLocation>
</comment>
<dbReference type="InterPro" id="IPR008972">
    <property type="entry name" value="Cupredoxin"/>
</dbReference>